<name>A0A9N9AW69_9GLOM</name>
<evidence type="ECO:0000256" key="8">
    <source>
        <dbReference type="ARBA" id="ARBA00023002"/>
    </source>
</evidence>
<keyword evidence="12" id="KW-1185">Reference proteome</keyword>
<feature type="domain" description="TauD/TfdA-like" evidence="10">
    <location>
        <begin position="155"/>
        <end position="243"/>
    </location>
</feature>
<evidence type="ECO:0000256" key="6">
    <source>
        <dbReference type="ARBA" id="ARBA00022873"/>
    </source>
</evidence>
<keyword evidence="7" id="KW-0223">Dioxygenase</keyword>
<evidence type="ECO:0000313" key="12">
    <source>
        <dbReference type="Proteomes" id="UP000789706"/>
    </source>
</evidence>
<evidence type="ECO:0000313" key="11">
    <source>
        <dbReference type="EMBL" id="CAG8544381.1"/>
    </source>
</evidence>
<dbReference type="InterPro" id="IPR042098">
    <property type="entry name" value="TauD-like_sf"/>
</dbReference>
<reference evidence="11" key="1">
    <citation type="submission" date="2021-06" db="EMBL/GenBank/DDBJ databases">
        <authorList>
            <person name="Kallberg Y."/>
            <person name="Tangrot J."/>
            <person name="Rosling A."/>
        </authorList>
    </citation>
    <scope>NUCLEOTIDE SEQUENCE</scope>
    <source>
        <strain evidence="11">AZ414A</strain>
    </source>
</reference>
<comment type="pathway">
    <text evidence="3">Amine and polyamine biosynthesis; carnitine biosynthesis.</text>
</comment>
<evidence type="ECO:0000256" key="5">
    <source>
        <dbReference type="ARBA" id="ARBA00022723"/>
    </source>
</evidence>
<keyword evidence="8" id="KW-0560">Oxidoreductase</keyword>
<dbReference type="Gene3D" id="3.60.130.10">
    <property type="entry name" value="Clavaminate synthase-like"/>
    <property type="match status" value="1"/>
</dbReference>
<comment type="caution">
    <text evidence="11">The sequence shown here is derived from an EMBL/GenBank/DDBJ whole genome shotgun (WGS) entry which is preliminary data.</text>
</comment>
<dbReference type="AlphaFoldDB" id="A0A9N9AW69"/>
<dbReference type="Gene3D" id="3.30.2020.30">
    <property type="match status" value="1"/>
</dbReference>
<dbReference type="OrthoDB" id="2446636at2759"/>
<keyword evidence="9" id="KW-0408">Iron</keyword>
<comment type="cofactor">
    <cofactor evidence="2">
        <name>L-ascorbate</name>
        <dbReference type="ChEBI" id="CHEBI:38290"/>
    </cofactor>
</comment>
<evidence type="ECO:0000256" key="3">
    <source>
        <dbReference type="ARBA" id="ARBA00005022"/>
    </source>
</evidence>
<dbReference type="InterPro" id="IPR050411">
    <property type="entry name" value="AlphaKG_dependent_hydroxylases"/>
</dbReference>
<comment type="cofactor">
    <cofactor evidence="1">
        <name>Fe(2+)</name>
        <dbReference type="ChEBI" id="CHEBI:29033"/>
    </cofactor>
</comment>
<protein>
    <submittedName>
        <fullName evidence="11">4593_t:CDS:1</fullName>
    </submittedName>
</protein>
<dbReference type="Proteomes" id="UP000789706">
    <property type="component" value="Unassembled WGS sequence"/>
</dbReference>
<dbReference type="GO" id="GO:0005739">
    <property type="term" value="C:mitochondrion"/>
    <property type="evidence" value="ECO:0007669"/>
    <property type="project" value="TreeGrafter"/>
</dbReference>
<dbReference type="EMBL" id="CAJVPK010000736">
    <property type="protein sequence ID" value="CAG8544381.1"/>
    <property type="molecule type" value="Genomic_DNA"/>
</dbReference>
<dbReference type="GO" id="GO:0045329">
    <property type="term" value="P:carnitine biosynthetic process"/>
    <property type="evidence" value="ECO:0007669"/>
    <property type="project" value="UniProtKB-KW"/>
</dbReference>
<gene>
    <name evidence="11" type="ORF">DEBURN_LOCUS6781</name>
</gene>
<keyword evidence="5" id="KW-0479">Metal-binding</keyword>
<evidence type="ECO:0000256" key="7">
    <source>
        <dbReference type="ARBA" id="ARBA00022964"/>
    </source>
</evidence>
<sequence length="244" mass="28977">MSRCFGISSIQYQIHKFSFITSLLILAQKRQKKDKIDIFKVSRIHLQRYSEVSNIIQKIPKIYTTESKVKIDWQDNQTKCYHQITKQRLLDTFSIPEDIKPLSISPEFNGHKSFFKWSWLRRHSYDPKFINSQQILNNKKTLWNAAKIKDNLPIVQYHKVMQNKEDLAIWLKNIDEFGFCFIDNVPPTIKETEELAKRICFIRESHYGKFWDFTANMEHGDTAYTTLALKAHTDNTYFTDPSGW</sequence>
<dbReference type="Pfam" id="PF02668">
    <property type="entry name" value="TauD"/>
    <property type="match status" value="1"/>
</dbReference>
<evidence type="ECO:0000256" key="1">
    <source>
        <dbReference type="ARBA" id="ARBA00001954"/>
    </source>
</evidence>
<keyword evidence="6" id="KW-0124">Carnitine biosynthesis</keyword>
<evidence type="ECO:0000256" key="4">
    <source>
        <dbReference type="ARBA" id="ARBA00008654"/>
    </source>
</evidence>
<comment type="similarity">
    <text evidence="4">Belongs to the gamma-BBH/TMLD family.</text>
</comment>
<evidence type="ECO:0000256" key="9">
    <source>
        <dbReference type="ARBA" id="ARBA00023004"/>
    </source>
</evidence>
<organism evidence="11 12">
    <name type="scientific">Diversispora eburnea</name>
    <dbReference type="NCBI Taxonomy" id="1213867"/>
    <lineage>
        <taxon>Eukaryota</taxon>
        <taxon>Fungi</taxon>
        <taxon>Fungi incertae sedis</taxon>
        <taxon>Mucoromycota</taxon>
        <taxon>Glomeromycotina</taxon>
        <taxon>Glomeromycetes</taxon>
        <taxon>Diversisporales</taxon>
        <taxon>Diversisporaceae</taxon>
        <taxon>Diversispora</taxon>
    </lineage>
</organism>
<dbReference type="PANTHER" id="PTHR10696">
    <property type="entry name" value="GAMMA-BUTYROBETAINE HYDROXYLASE-RELATED"/>
    <property type="match status" value="1"/>
</dbReference>
<dbReference type="PANTHER" id="PTHR10696:SF51">
    <property type="entry name" value="TRIMETHYLLYSINE DIOXYGENASE, MITOCHONDRIAL"/>
    <property type="match status" value="1"/>
</dbReference>
<dbReference type="SUPFAM" id="SSF51197">
    <property type="entry name" value="Clavaminate synthase-like"/>
    <property type="match status" value="1"/>
</dbReference>
<evidence type="ECO:0000259" key="10">
    <source>
        <dbReference type="Pfam" id="PF02668"/>
    </source>
</evidence>
<dbReference type="GO" id="GO:0046872">
    <property type="term" value="F:metal ion binding"/>
    <property type="evidence" value="ECO:0007669"/>
    <property type="project" value="UniProtKB-KW"/>
</dbReference>
<proteinExistence type="inferred from homology"/>
<dbReference type="InterPro" id="IPR003819">
    <property type="entry name" value="TauD/TfdA-like"/>
</dbReference>
<dbReference type="GO" id="GO:0051213">
    <property type="term" value="F:dioxygenase activity"/>
    <property type="evidence" value="ECO:0007669"/>
    <property type="project" value="UniProtKB-KW"/>
</dbReference>
<evidence type="ECO:0000256" key="2">
    <source>
        <dbReference type="ARBA" id="ARBA00001961"/>
    </source>
</evidence>
<dbReference type="InterPro" id="IPR038492">
    <property type="entry name" value="GBBH-like_N_sf"/>
</dbReference>
<accession>A0A9N9AW69</accession>